<keyword evidence="8" id="KW-0862">Zinc</keyword>
<dbReference type="GO" id="GO:0061630">
    <property type="term" value="F:ubiquitin protein ligase activity"/>
    <property type="evidence" value="ECO:0007669"/>
    <property type="project" value="UniProtKB-EC"/>
</dbReference>
<keyword evidence="4" id="KW-0479">Metal-binding</keyword>
<evidence type="ECO:0000256" key="1">
    <source>
        <dbReference type="ARBA" id="ARBA00001798"/>
    </source>
</evidence>
<feature type="region of interest" description="Disordered" evidence="10">
    <location>
        <begin position="1"/>
        <end position="93"/>
    </location>
</feature>
<feature type="compositionally biased region" description="Acidic residues" evidence="10">
    <location>
        <begin position="73"/>
        <end position="91"/>
    </location>
</feature>
<feature type="compositionally biased region" description="Low complexity" evidence="10">
    <location>
        <begin position="287"/>
        <end position="304"/>
    </location>
</feature>
<sequence>MVHNTNPNSPSSPLASSSSSSSSNSTTSSNHENDNREEENSTTTTTIINQQSFPHNHITTTTTTTHNTTIMNQDDDDDVDEEEEEEEEEQDHQDMDYWLQRCSICFDAQLDLCLEYCRDQYCLECFRRYVTEVVTSSWGLSVTKIRCPVCQDPIPQSEWSKFVPSSVVEHYNRYNQPYRSFSRCCPNCETEVIPCNHQDTFYQGGPKRVYTMLKELIQSNHNIQENSLEKQNIQHLLPIIERQDWNNSTLPHFYQQIILAVMAFEQKNFNDMTHHNEIRRRRMMEAPQSPQPQQQQQQQQESQLSAPSVLMINNCRMEMDKEMNMLHKNALAISKTMLLFDMKPDTWRKLQFQHIGFFSNVDCPKCLVTFCLQCGQREHANLTCEESMQKIVDNNYEPIEFIETVRWQLKNSRRCPNCSIMINRDEGCNKVDCSLCGFCFCWACRSPWSEKCGFYHCVEAKNAEQLALNSSELSEAQTELGVPNVSSIQARLFSIT</sequence>
<keyword evidence="3" id="KW-0808">Transferase</keyword>
<evidence type="ECO:0000256" key="4">
    <source>
        <dbReference type="ARBA" id="ARBA00022723"/>
    </source>
</evidence>
<feature type="domain" description="RING-type" evidence="11">
    <location>
        <begin position="102"/>
        <end position="151"/>
    </location>
</feature>
<dbReference type="Proteomes" id="UP000646827">
    <property type="component" value="Unassembled WGS sequence"/>
</dbReference>
<dbReference type="EMBL" id="JAEPRB010000079">
    <property type="protein sequence ID" value="KAG2222571.1"/>
    <property type="molecule type" value="Genomic_DNA"/>
</dbReference>
<dbReference type="Gene3D" id="3.30.40.10">
    <property type="entry name" value="Zinc/RING finger domain, C3HC4 (zinc finger)"/>
    <property type="match status" value="1"/>
</dbReference>
<comment type="catalytic activity">
    <reaction evidence="1">
        <text>[E2 ubiquitin-conjugating enzyme]-S-ubiquitinyl-L-cysteine + [acceptor protein]-L-lysine = [E2 ubiquitin-conjugating enzyme]-L-cysteine + [acceptor protein]-N(6)-ubiquitinyl-L-lysine.</text>
        <dbReference type="EC" id="2.3.2.31"/>
    </reaction>
</comment>
<dbReference type="InterPro" id="IPR002867">
    <property type="entry name" value="IBR_dom"/>
</dbReference>
<dbReference type="EC" id="2.3.2.31" evidence="2"/>
<evidence type="ECO:0000256" key="9">
    <source>
        <dbReference type="PROSITE-ProRule" id="PRU00175"/>
    </source>
</evidence>
<evidence type="ECO:0000256" key="10">
    <source>
        <dbReference type="SAM" id="MobiDB-lite"/>
    </source>
</evidence>
<reference evidence="13 14" key="1">
    <citation type="submission" date="2020-12" db="EMBL/GenBank/DDBJ databases">
        <title>Metabolic potential, ecology and presence of endohyphal bacteria is reflected in genomic diversity of Mucoromycotina.</title>
        <authorList>
            <person name="Muszewska A."/>
            <person name="Okrasinska A."/>
            <person name="Steczkiewicz K."/>
            <person name="Drgas O."/>
            <person name="Orlowska M."/>
            <person name="Perlinska-Lenart U."/>
            <person name="Aleksandrzak-Piekarczyk T."/>
            <person name="Szatraj K."/>
            <person name="Zielenkiewicz U."/>
            <person name="Pilsyk S."/>
            <person name="Malc E."/>
            <person name="Mieczkowski P."/>
            <person name="Kruszewska J.S."/>
            <person name="Biernat P."/>
            <person name="Pawlowska J."/>
        </authorList>
    </citation>
    <scope>NUCLEOTIDE SEQUENCE [LARGE SCALE GENOMIC DNA]</scope>
    <source>
        <strain evidence="13 14">CBS 142.35</strain>
    </source>
</reference>
<evidence type="ECO:0000259" key="12">
    <source>
        <dbReference type="PROSITE" id="PS51873"/>
    </source>
</evidence>
<dbReference type="InterPro" id="IPR044066">
    <property type="entry name" value="TRIAD_supradom"/>
</dbReference>
<dbReference type="CDD" id="cd20335">
    <property type="entry name" value="BRcat_RBR"/>
    <property type="match status" value="1"/>
</dbReference>
<keyword evidence="6 9" id="KW-0863">Zinc-finger</keyword>
<feature type="domain" description="RING-type" evidence="12">
    <location>
        <begin position="98"/>
        <end position="461"/>
    </location>
</feature>
<evidence type="ECO:0000256" key="8">
    <source>
        <dbReference type="ARBA" id="ARBA00022833"/>
    </source>
</evidence>
<keyword evidence="5" id="KW-0677">Repeat</keyword>
<evidence type="ECO:0000256" key="3">
    <source>
        <dbReference type="ARBA" id="ARBA00022679"/>
    </source>
</evidence>
<dbReference type="Pfam" id="PF01485">
    <property type="entry name" value="IBR"/>
    <property type="match status" value="1"/>
</dbReference>
<feature type="compositionally biased region" description="Low complexity" evidence="10">
    <location>
        <begin position="1"/>
        <end position="30"/>
    </location>
</feature>
<evidence type="ECO:0000256" key="6">
    <source>
        <dbReference type="ARBA" id="ARBA00022771"/>
    </source>
</evidence>
<feature type="compositionally biased region" description="Low complexity" evidence="10">
    <location>
        <begin position="41"/>
        <end position="70"/>
    </location>
</feature>
<dbReference type="PROSITE" id="PS50089">
    <property type="entry name" value="ZF_RING_2"/>
    <property type="match status" value="1"/>
</dbReference>
<dbReference type="OrthoDB" id="10264956at2759"/>
<dbReference type="SUPFAM" id="SSF57850">
    <property type="entry name" value="RING/U-box"/>
    <property type="match status" value="2"/>
</dbReference>
<comment type="caution">
    <text evidence="13">The sequence shown here is derived from an EMBL/GenBank/DDBJ whole genome shotgun (WGS) entry which is preliminary data.</text>
</comment>
<dbReference type="InterPro" id="IPR001841">
    <property type="entry name" value="Znf_RING"/>
</dbReference>
<organism evidence="13 14">
    <name type="scientific">Circinella minor</name>
    <dbReference type="NCBI Taxonomy" id="1195481"/>
    <lineage>
        <taxon>Eukaryota</taxon>
        <taxon>Fungi</taxon>
        <taxon>Fungi incertae sedis</taxon>
        <taxon>Mucoromycota</taxon>
        <taxon>Mucoromycotina</taxon>
        <taxon>Mucoromycetes</taxon>
        <taxon>Mucorales</taxon>
        <taxon>Lichtheimiaceae</taxon>
        <taxon>Circinella</taxon>
    </lineage>
</organism>
<accession>A0A8H7S6P1</accession>
<dbReference type="InterPro" id="IPR031127">
    <property type="entry name" value="E3_UB_ligase_RBR"/>
</dbReference>
<dbReference type="GO" id="GO:0016567">
    <property type="term" value="P:protein ubiquitination"/>
    <property type="evidence" value="ECO:0007669"/>
    <property type="project" value="InterPro"/>
</dbReference>
<evidence type="ECO:0000313" key="13">
    <source>
        <dbReference type="EMBL" id="KAG2222571.1"/>
    </source>
</evidence>
<keyword evidence="14" id="KW-1185">Reference proteome</keyword>
<evidence type="ECO:0000256" key="5">
    <source>
        <dbReference type="ARBA" id="ARBA00022737"/>
    </source>
</evidence>
<dbReference type="GO" id="GO:0008270">
    <property type="term" value="F:zinc ion binding"/>
    <property type="evidence" value="ECO:0007669"/>
    <property type="project" value="UniProtKB-KW"/>
</dbReference>
<gene>
    <name evidence="13" type="ORF">INT45_008690</name>
</gene>
<proteinExistence type="predicted"/>
<dbReference type="AlphaFoldDB" id="A0A8H7S6P1"/>
<name>A0A8H7S6P1_9FUNG</name>
<evidence type="ECO:0000259" key="11">
    <source>
        <dbReference type="PROSITE" id="PS50089"/>
    </source>
</evidence>
<dbReference type="InterPro" id="IPR013083">
    <property type="entry name" value="Znf_RING/FYVE/PHD"/>
</dbReference>
<evidence type="ECO:0000313" key="14">
    <source>
        <dbReference type="Proteomes" id="UP000646827"/>
    </source>
</evidence>
<dbReference type="PROSITE" id="PS51873">
    <property type="entry name" value="TRIAD"/>
    <property type="match status" value="1"/>
</dbReference>
<evidence type="ECO:0000256" key="7">
    <source>
        <dbReference type="ARBA" id="ARBA00022786"/>
    </source>
</evidence>
<dbReference type="PANTHER" id="PTHR11685">
    <property type="entry name" value="RBR FAMILY RING FINGER AND IBR DOMAIN-CONTAINING"/>
    <property type="match status" value="1"/>
</dbReference>
<keyword evidence="7" id="KW-0833">Ubl conjugation pathway</keyword>
<dbReference type="Gene3D" id="1.20.120.1750">
    <property type="match status" value="1"/>
</dbReference>
<protein>
    <recommendedName>
        <fullName evidence="2">RBR-type E3 ubiquitin transferase</fullName>
        <ecNumber evidence="2">2.3.2.31</ecNumber>
    </recommendedName>
</protein>
<feature type="region of interest" description="Disordered" evidence="10">
    <location>
        <begin position="284"/>
        <end position="304"/>
    </location>
</feature>
<evidence type="ECO:0000256" key="2">
    <source>
        <dbReference type="ARBA" id="ARBA00012251"/>
    </source>
</evidence>